<dbReference type="InterPro" id="IPR050304">
    <property type="entry name" value="MT-severing_AAA_ATPase"/>
</dbReference>
<sequence length="291" mass="31711">MASTNVFLGRFLFWHVFLEVTEHVNVARLLEGNLLQAVCGRATFTYLRVNHPLNLPGSSQLTIRILLVKPDVFGAPAIDGPSSSSPGPFRFPHNSSPGKPFDKDLAMSKLLDEIPDLDVDMASSILAEVLEIKGPVTWDSIAGLDDVKRTLQDIVVNPLIRPDIFTGLKKPEKGVLLFGPPGTGKTLIGKCLASLGGATFFAISAASVTSKWVGTGEKRVRLLFKIARVLRPSIIYIDEVDSILSSRGESKENECLSRLKTEILASQPEFIPGKVKNPIALLSQIDFVSFF</sequence>
<dbReference type="Pfam" id="PF00004">
    <property type="entry name" value="AAA"/>
    <property type="match status" value="1"/>
</dbReference>
<organism evidence="5">
    <name type="scientific">Thrips palmi</name>
    <name type="common">Melon thrips</name>
    <dbReference type="NCBI Taxonomy" id="161013"/>
    <lineage>
        <taxon>Eukaryota</taxon>
        <taxon>Metazoa</taxon>
        <taxon>Ecdysozoa</taxon>
        <taxon>Arthropoda</taxon>
        <taxon>Hexapoda</taxon>
        <taxon>Insecta</taxon>
        <taxon>Pterygota</taxon>
        <taxon>Neoptera</taxon>
        <taxon>Paraneoptera</taxon>
        <taxon>Thysanoptera</taxon>
        <taxon>Terebrantia</taxon>
        <taxon>Thripoidea</taxon>
        <taxon>Thripidae</taxon>
        <taxon>Thrips</taxon>
    </lineage>
</organism>
<keyword evidence="2" id="KW-0732">Signal</keyword>
<keyword evidence="4" id="KW-1185">Reference proteome</keyword>
<dbReference type="Gene3D" id="3.40.50.300">
    <property type="entry name" value="P-loop containing nucleotide triphosphate hydrolases"/>
    <property type="match status" value="1"/>
</dbReference>
<dbReference type="KEGG" id="tpal:117653645"/>
<dbReference type="GO" id="GO:0005524">
    <property type="term" value="F:ATP binding"/>
    <property type="evidence" value="ECO:0007669"/>
    <property type="project" value="InterPro"/>
</dbReference>
<dbReference type="InParanoid" id="A0A6P9AIT6"/>
<evidence type="ECO:0000313" key="5">
    <source>
        <dbReference type="RefSeq" id="XP_034255341.1"/>
    </source>
</evidence>
<protein>
    <submittedName>
        <fullName evidence="5">Fidgetin-like protein 1</fullName>
    </submittedName>
</protein>
<dbReference type="PANTHER" id="PTHR23074:SF17">
    <property type="entry name" value="FIDGETIN-LIKE PROTEIN 1"/>
    <property type="match status" value="1"/>
</dbReference>
<dbReference type="InterPro" id="IPR003959">
    <property type="entry name" value="ATPase_AAA_core"/>
</dbReference>
<gene>
    <name evidence="5" type="primary">LOC117653645</name>
</gene>
<dbReference type="PANTHER" id="PTHR23074">
    <property type="entry name" value="AAA DOMAIN-CONTAINING"/>
    <property type="match status" value="1"/>
</dbReference>
<dbReference type="GeneID" id="117653645"/>
<dbReference type="InterPro" id="IPR027417">
    <property type="entry name" value="P-loop_NTPase"/>
</dbReference>
<dbReference type="SUPFAM" id="SSF52540">
    <property type="entry name" value="P-loop containing nucleoside triphosphate hydrolases"/>
    <property type="match status" value="1"/>
</dbReference>
<accession>A0A6P9AIT6</accession>
<feature type="domain" description="AAA+ ATPase" evidence="3">
    <location>
        <begin position="171"/>
        <end position="291"/>
    </location>
</feature>
<comment type="similarity">
    <text evidence="1">Belongs to the AAA ATPase family.</text>
</comment>
<evidence type="ECO:0000256" key="1">
    <source>
        <dbReference type="ARBA" id="ARBA00006914"/>
    </source>
</evidence>
<dbReference type="Proteomes" id="UP000515158">
    <property type="component" value="Unplaced"/>
</dbReference>
<feature type="chain" id="PRO_5027702211" evidence="2">
    <location>
        <begin position="24"/>
        <end position="291"/>
    </location>
</feature>
<dbReference type="RefSeq" id="XP_034255341.1">
    <property type="nucleotide sequence ID" value="XM_034399450.1"/>
</dbReference>
<reference evidence="5" key="1">
    <citation type="submission" date="2025-08" db="UniProtKB">
        <authorList>
            <consortium name="RefSeq"/>
        </authorList>
    </citation>
    <scope>IDENTIFICATION</scope>
    <source>
        <tissue evidence="5">Total insect</tissue>
    </source>
</reference>
<evidence type="ECO:0000256" key="2">
    <source>
        <dbReference type="SAM" id="SignalP"/>
    </source>
</evidence>
<proteinExistence type="inferred from homology"/>
<name>A0A6P9AIT6_THRPL</name>
<dbReference type="InterPro" id="IPR003593">
    <property type="entry name" value="AAA+_ATPase"/>
</dbReference>
<dbReference type="SMART" id="SM00382">
    <property type="entry name" value="AAA"/>
    <property type="match status" value="1"/>
</dbReference>
<evidence type="ECO:0000259" key="3">
    <source>
        <dbReference type="SMART" id="SM00382"/>
    </source>
</evidence>
<dbReference type="AlphaFoldDB" id="A0A6P9AIT6"/>
<dbReference type="OrthoDB" id="10251136at2759"/>
<evidence type="ECO:0000313" key="4">
    <source>
        <dbReference type="Proteomes" id="UP000515158"/>
    </source>
</evidence>
<feature type="signal peptide" evidence="2">
    <location>
        <begin position="1"/>
        <end position="23"/>
    </location>
</feature>
<dbReference type="GO" id="GO:0016887">
    <property type="term" value="F:ATP hydrolysis activity"/>
    <property type="evidence" value="ECO:0007669"/>
    <property type="project" value="InterPro"/>
</dbReference>